<dbReference type="KEGG" id="tmn:UCRPA7_3745"/>
<dbReference type="RefSeq" id="XP_007914386.1">
    <property type="nucleotide sequence ID" value="XM_007916195.1"/>
</dbReference>
<dbReference type="OrthoDB" id="1933717at2759"/>
<dbReference type="InterPro" id="IPR002347">
    <property type="entry name" value="SDR_fam"/>
</dbReference>
<reference evidence="5" key="1">
    <citation type="journal article" date="2013" name="Genome Announc.">
        <title>Draft genome sequence of the ascomycete Phaeoacremonium aleophilum strain UCR-PA7, a causal agent of the esca disease complex in grapevines.</title>
        <authorList>
            <person name="Blanco-Ulate B."/>
            <person name="Rolshausen P."/>
            <person name="Cantu D."/>
        </authorList>
    </citation>
    <scope>NUCLEOTIDE SEQUENCE [LARGE SCALE GENOMIC DNA]</scope>
    <source>
        <strain evidence="5">UCR-PA7</strain>
    </source>
</reference>
<dbReference type="GO" id="GO:0016616">
    <property type="term" value="F:oxidoreductase activity, acting on the CH-OH group of donors, NAD or NADP as acceptor"/>
    <property type="evidence" value="ECO:0007669"/>
    <property type="project" value="TreeGrafter"/>
</dbReference>
<evidence type="ECO:0000313" key="5">
    <source>
        <dbReference type="Proteomes" id="UP000014074"/>
    </source>
</evidence>
<dbReference type="Gene3D" id="3.40.50.720">
    <property type="entry name" value="NAD(P)-binding Rossmann-like Domain"/>
    <property type="match status" value="1"/>
</dbReference>
<dbReference type="PRINTS" id="PR00081">
    <property type="entry name" value="GDHRDH"/>
</dbReference>
<evidence type="ECO:0000256" key="2">
    <source>
        <dbReference type="ARBA" id="ARBA00023002"/>
    </source>
</evidence>
<dbReference type="Pfam" id="PF00106">
    <property type="entry name" value="adh_short"/>
    <property type="match status" value="1"/>
</dbReference>
<dbReference type="PANTHER" id="PTHR42760:SF37">
    <property type="entry name" value="CLAVALDEHYDE DEHYDROGENASE"/>
    <property type="match status" value="1"/>
</dbReference>
<dbReference type="Proteomes" id="UP000014074">
    <property type="component" value="Unassembled WGS sequence"/>
</dbReference>
<dbReference type="SUPFAM" id="SSF51735">
    <property type="entry name" value="NAD(P)-binding Rossmann-fold domains"/>
    <property type="match status" value="1"/>
</dbReference>
<proteinExistence type="inferred from homology"/>
<sequence>MAFRLIKTPHFETYDRISPAKLREELKGKSVLITGSGYGIGAAIARSFAEAGVDNIHISGRTEKPLKDTAEELGKAFPNTHVGYHIVDIVSTDDVNRLFEEIKEPVDILVNNAGMMNSAMNFIDMNIKAWWRTLEVNVFGTAQVIHTYLRQRRDAAAKASNPLPQAVVITVNSGSALYWPIPNQTGYGPSKAALARLTELLPLEFPASDVRFVSLHPGSIATGMIEKQDPVAIGPLSDIKLPADFAVWLTSREADFLAGRFAWANWDVDELVGKKQEIAEKDLLKTDLREERLERGFVPGESQFK</sequence>
<organism evidence="4 5">
    <name type="scientific">Phaeoacremonium minimum (strain UCR-PA7)</name>
    <name type="common">Esca disease fungus</name>
    <name type="synonym">Togninia minima</name>
    <dbReference type="NCBI Taxonomy" id="1286976"/>
    <lineage>
        <taxon>Eukaryota</taxon>
        <taxon>Fungi</taxon>
        <taxon>Dikarya</taxon>
        <taxon>Ascomycota</taxon>
        <taxon>Pezizomycotina</taxon>
        <taxon>Sordariomycetes</taxon>
        <taxon>Sordariomycetidae</taxon>
        <taxon>Togniniales</taxon>
        <taxon>Togniniaceae</taxon>
        <taxon>Phaeoacremonium</taxon>
    </lineage>
</organism>
<accession>R8BMV6</accession>
<comment type="similarity">
    <text evidence="1 3">Belongs to the short-chain dehydrogenases/reductases (SDR) family.</text>
</comment>
<protein>
    <submittedName>
        <fullName evidence="4">Putative short chain dehydrogenase reductase protein</fullName>
    </submittedName>
</protein>
<dbReference type="InterPro" id="IPR036291">
    <property type="entry name" value="NAD(P)-bd_dom_sf"/>
</dbReference>
<name>R8BMV6_PHAM7</name>
<dbReference type="AlphaFoldDB" id="R8BMV6"/>
<dbReference type="PRINTS" id="PR00080">
    <property type="entry name" value="SDRFAMILY"/>
</dbReference>
<dbReference type="EMBL" id="KB933061">
    <property type="protein sequence ID" value="EOO00686.1"/>
    <property type="molecule type" value="Genomic_DNA"/>
</dbReference>
<keyword evidence="5" id="KW-1185">Reference proteome</keyword>
<evidence type="ECO:0000256" key="1">
    <source>
        <dbReference type="ARBA" id="ARBA00006484"/>
    </source>
</evidence>
<dbReference type="PANTHER" id="PTHR42760">
    <property type="entry name" value="SHORT-CHAIN DEHYDROGENASES/REDUCTASES FAMILY MEMBER"/>
    <property type="match status" value="1"/>
</dbReference>
<gene>
    <name evidence="4" type="ORF">UCRPA7_3745</name>
</gene>
<evidence type="ECO:0000256" key="3">
    <source>
        <dbReference type="RuleBase" id="RU000363"/>
    </source>
</evidence>
<dbReference type="GeneID" id="19324123"/>
<dbReference type="eggNOG" id="KOG0725">
    <property type="taxonomic scope" value="Eukaryota"/>
</dbReference>
<dbReference type="CDD" id="cd05233">
    <property type="entry name" value="SDR_c"/>
    <property type="match status" value="1"/>
</dbReference>
<keyword evidence="2" id="KW-0560">Oxidoreductase</keyword>
<dbReference type="HOGENOM" id="CLU_010194_8_2_1"/>
<evidence type="ECO:0000313" key="4">
    <source>
        <dbReference type="EMBL" id="EOO00686.1"/>
    </source>
</evidence>